<protein>
    <submittedName>
        <fullName evidence="1">Genomic scaffold, ProqFM164S02</fullName>
    </submittedName>
</protein>
<dbReference type="Proteomes" id="UP000030686">
    <property type="component" value="Unassembled WGS sequence"/>
</dbReference>
<dbReference type="EMBL" id="HG792016">
    <property type="protein sequence ID" value="CDM30763.1"/>
    <property type="molecule type" value="Genomic_DNA"/>
</dbReference>
<proteinExistence type="predicted"/>
<keyword evidence="2" id="KW-1185">Reference proteome</keyword>
<dbReference type="OrthoDB" id="4358391at2759"/>
<dbReference type="AlphaFoldDB" id="W6Q2L5"/>
<name>W6Q2L5_PENRF</name>
<evidence type="ECO:0000313" key="2">
    <source>
        <dbReference type="Proteomes" id="UP000030686"/>
    </source>
</evidence>
<reference evidence="1" key="1">
    <citation type="journal article" date="2014" name="Nat. Commun.">
        <title>Multiple recent horizontal transfers of a large genomic region in cheese making fungi.</title>
        <authorList>
            <person name="Cheeseman K."/>
            <person name="Ropars J."/>
            <person name="Renault P."/>
            <person name="Dupont J."/>
            <person name="Gouzy J."/>
            <person name="Branca A."/>
            <person name="Abraham A.L."/>
            <person name="Ceppi M."/>
            <person name="Conseiller E."/>
            <person name="Debuchy R."/>
            <person name="Malagnac F."/>
            <person name="Goarin A."/>
            <person name="Silar P."/>
            <person name="Lacoste S."/>
            <person name="Sallet E."/>
            <person name="Bensimon A."/>
            <person name="Giraud T."/>
            <person name="Brygoo Y."/>
        </authorList>
    </citation>
    <scope>NUCLEOTIDE SEQUENCE [LARGE SCALE GENOMIC DNA]</scope>
    <source>
        <strain evidence="1">FM164</strain>
    </source>
</reference>
<accession>W6Q2L5</accession>
<sequence length="141" mass="15201">MSLQNTIPAESYSGTLDGISFFWSPNAIFNLPGSAATYQAELNVLKSATEQVAVACARRIGKTSVRILGYDSTTVTGSGETKPDPCHCSLFLNPGGTKAHIYVTSPRRVRIENMRVLGESIIPKGSRIRDPNLSFGDLPPM</sequence>
<organism evidence="1 2">
    <name type="scientific">Penicillium roqueforti (strain FM164)</name>
    <dbReference type="NCBI Taxonomy" id="1365484"/>
    <lineage>
        <taxon>Eukaryota</taxon>
        <taxon>Fungi</taxon>
        <taxon>Dikarya</taxon>
        <taxon>Ascomycota</taxon>
        <taxon>Pezizomycotina</taxon>
        <taxon>Eurotiomycetes</taxon>
        <taxon>Eurotiomycetidae</taxon>
        <taxon>Eurotiales</taxon>
        <taxon>Aspergillaceae</taxon>
        <taxon>Penicillium</taxon>
    </lineage>
</organism>
<gene>
    <name evidence="1" type="ORF">PROQFM164_S02g000913</name>
</gene>
<evidence type="ECO:0000313" key="1">
    <source>
        <dbReference type="EMBL" id="CDM30763.1"/>
    </source>
</evidence>
<dbReference type="OMA" id="DGITVKW"/>